<sequence length="1130" mass="128436">MRVERSQSPTEEVTSILNEAAVAPDENTKLALLLKAKEVLLYQEPKFLPQFINDVIANKEKSNVCVTLPNILMLLKDRSLVVQKRVIQAASSIYRAGLQWISMSDLPSSDLSTVWQDLTNLKSHVINMIDNDNEGIRFQVIKFMETVVLVQTYKSEGGIDRENDLSLEDIPLTLKVTRRRRLEDEAKVVFDLLSRFCQSSNVGHTNLITCMVSLTFIAKYRVSFIEKVLTTLETLSKNIPNILSMSQLTSVQRNLKTQLLSILRLPASIEHQQIIGRLLLDIGASNQEIMKALQVLSKNEDSKKLLRSLKRKNDDKDDKKPEKDDIPEKKRCTEGTPPDRHINSVKAWVLEKLSTESITNLIMTSMPKLPSKMPSTFVTNYTPIAAAGTDSHIKHVAKLLATLICGSDVVIPDLKYITQNDDESLEGVKEEMIKMEEEDMLLAQPAELNIDNCQIDPIEAEELAIDALLRVLDTTILDYINLDMPKNMNLCLSWLYEEYSVNQGFIKLPTAFRNSLTSEQNYNTVLCALIRGALNIVDPKEKEDAITTFYFESPLITDDAVDILKEICGDHAFGLFILNELVTKRPPRQLVYLNALLFFTSHKNDKLREIALNFIKYATFYLGFLRLQLPPDVLFGHETGRLVKSEAWDEDSTTACLLAAVFSNAQGEVKRSIIKLLPHPIQNMPMNSAEMFRLLEEIPKGSEAMITRVLHTITEKDSPSNPKGSGKIEEKKSQSDNDVPSPSESYEFPCPYTLHKTEQFRSMNQLWTVGDIVSVSQPNSAKIIYAQIIELYENQLCEKRAKIIWLAPKANVGVTDESKMVHYDTFTPNEFVHISVDQRLAPVHSLKFVMNVPNLFEYKKYVGTNHLVNTFIVSHAERYAESDEDDGQKAKKIPSTELVSRVKKLYENQIVEVFNRILGINYSNSNPPVSPAELLIALHTMDSDPNDLKYIIKATSLCFAEKSVFTQEILAIVMQNLMDINPLPTLLMRTRLILKKVWHQKTQWEGFIKCCQKTKPNSFQVLLQLPPEQLEDVLFQCPEMRKSLLDHVLSFTEVQRLHIRQAIMDVIFGKKLEVPMYQNLKVKCEPVSNTNNQHVIVTNQEKQSPEKITNLKEDELRPPGDCDEDSINGI</sequence>
<evidence type="ECO:0000313" key="7">
    <source>
        <dbReference type="EMBL" id="KAE9531361.1"/>
    </source>
</evidence>
<dbReference type="PANTHER" id="PTHR15245">
    <property type="entry name" value="SYMPLEKIN-RELATED"/>
    <property type="match status" value="1"/>
</dbReference>
<dbReference type="OrthoDB" id="331600at2759"/>
<feature type="compositionally biased region" description="Basic and acidic residues" evidence="4">
    <location>
        <begin position="311"/>
        <end position="339"/>
    </location>
</feature>
<evidence type="ECO:0000259" key="5">
    <source>
        <dbReference type="Pfam" id="PF11935"/>
    </source>
</evidence>
<feature type="region of interest" description="Disordered" evidence="4">
    <location>
        <begin position="308"/>
        <end position="339"/>
    </location>
</feature>
<dbReference type="PANTHER" id="PTHR15245:SF20">
    <property type="entry name" value="SYMPLEKIN"/>
    <property type="match status" value="1"/>
</dbReference>
<evidence type="ECO:0000256" key="3">
    <source>
        <dbReference type="ARBA" id="ARBA00023242"/>
    </source>
</evidence>
<feature type="compositionally biased region" description="Basic and acidic residues" evidence="4">
    <location>
        <begin position="726"/>
        <end position="735"/>
    </location>
</feature>
<protein>
    <recommendedName>
        <fullName evidence="9">Symplekin</fullName>
    </recommendedName>
</protein>
<proteinExistence type="predicted"/>
<keyword evidence="3" id="KW-0539">Nucleus</keyword>
<dbReference type="InterPro" id="IPR032460">
    <property type="entry name" value="Symplekin/Pta1_N"/>
</dbReference>
<dbReference type="GO" id="GO:0006397">
    <property type="term" value="P:mRNA processing"/>
    <property type="evidence" value="ECO:0007669"/>
    <property type="project" value="UniProtKB-KW"/>
</dbReference>
<evidence type="ECO:0000256" key="2">
    <source>
        <dbReference type="ARBA" id="ARBA00022664"/>
    </source>
</evidence>
<dbReference type="Pfam" id="PF11935">
    <property type="entry name" value="SYMPK_PTA1_N"/>
    <property type="match status" value="1"/>
</dbReference>
<dbReference type="InterPro" id="IPR011989">
    <property type="entry name" value="ARM-like"/>
</dbReference>
<evidence type="ECO:0008006" key="9">
    <source>
        <dbReference type="Google" id="ProtNLM"/>
    </source>
</evidence>
<reference evidence="7 8" key="1">
    <citation type="submission" date="2019-08" db="EMBL/GenBank/DDBJ databases">
        <title>The genome of the soybean aphid Biotype 1, its phylome, world population structure and adaptation to the North American continent.</title>
        <authorList>
            <person name="Giordano R."/>
            <person name="Donthu R.K."/>
            <person name="Hernandez A.G."/>
            <person name="Wright C.L."/>
            <person name="Zimin A.V."/>
        </authorList>
    </citation>
    <scope>NUCLEOTIDE SEQUENCE [LARGE SCALE GENOMIC DNA]</scope>
    <source>
        <tissue evidence="7">Whole aphids</tissue>
    </source>
</reference>
<accession>A0A6G0TEU0</accession>
<name>A0A6G0TEU0_APHGL</name>
<feature type="domain" description="Symplekin C-terminal" evidence="6">
    <location>
        <begin position="991"/>
        <end position="1036"/>
    </location>
</feature>
<feature type="region of interest" description="Disordered" evidence="4">
    <location>
        <begin position="1100"/>
        <end position="1130"/>
    </location>
</feature>
<organism evidence="7 8">
    <name type="scientific">Aphis glycines</name>
    <name type="common">Soybean aphid</name>
    <dbReference type="NCBI Taxonomy" id="307491"/>
    <lineage>
        <taxon>Eukaryota</taxon>
        <taxon>Metazoa</taxon>
        <taxon>Ecdysozoa</taxon>
        <taxon>Arthropoda</taxon>
        <taxon>Hexapoda</taxon>
        <taxon>Insecta</taxon>
        <taxon>Pterygota</taxon>
        <taxon>Neoptera</taxon>
        <taxon>Paraneoptera</taxon>
        <taxon>Hemiptera</taxon>
        <taxon>Sternorrhyncha</taxon>
        <taxon>Aphidomorpha</taxon>
        <taxon>Aphidoidea</taxon>
        <taxon>Aphididae</taxon>
        <taxon>Aphidini</taxon>
        <taxon>Aphis</taxon>
        <taxon>Aphis</taxon>
    </lineage>
</organism>
<feature type="domain" description="Symplekin C-terminal" evidence="6">
    <location>
        <begin position="904"/>
        <end position="990"/>
    </location>
</feature>
<feature type="domain" description="Symplekin/Pta1 N-terminal" evidence="5">
    <location>
        <begin position="81"/>
        <end position="301"/>
    </location>
</feature>
<feature type="region of interest" description="Disordered" evidence="4">
    <location>
        <begin position="712"/>
        <end position="745"/>
    </location>
</feature>
<keyword evidence="8" id="KW-1185">Reference proteome</keyword>
<dbReference type="GO" id="GO:0005847">
    <property type="term" value="C:mRNA cleavage and polyadenylation specificity factor complex"/>
    <property type="evidence" value="ECO:0007669"/>
    <property type="project" value="TreeGrafter"/>
</dbReference>
<evidence type="ECO:0000313" key="8">
    <source>
        <dbReference type="Proteomes" id="UP000475862"/>
    </source>
</evidence>
<comment type="caution">
    <text evidence="7">The sequence shown here is derived from an EMBL/GenBank/DDBJ whole genome shotgun (WGS) entry which is preliminary data.</text>
</comment>
<evidence type="ECO:0000259" key="6">
    <source>
        <dbReference type="Pfam" id="PF12295"/>
    </source>
</evidence>
<dbReference type="AlphaFoldDB" id="A0A6G0TEU0"/>
<dbReference type="InterPro" id="IPR021850">
    <property type="entry name" value="Symplekin/Pta1"/>
</dbReference>
<feature type="compositionally biased region" description="Basic and acidic residues" evidence="4">
    <location>
        <begin position="1103"/>
        <end position="1120"/>
    </location>
</feature>
<dbReference type="Pfam" id="PF12295">
    <property type="entry name" value="Symplekin_C"/>
    <property type="match status" value="2"/>
</dbReference>
<dbReference type="InterPro" id="IPR022075">
    <property type="entry name" value="Symplekin_C"/>
</dbReference>
<keyword evidence="2" id="KW-0507">mRNA processing</keyword>
<dbReference type="Gene3D" id="1.25.10.10">
    <property type="entry name" value="Leucine-rich Repeat Variant"/>
    <property type="match status" value="1"/>
</dbReference>
<gene>
    <name evidence="7" type="ORF">AGLY_010567</name>
</gene>
<comment type="subcellular location">
    <subcellularLocation>
        <location evidence="1">Nucleus</location>
    </subcellularLocation>
</comment>
<dbReference type="Proteomes" id="UP000475862">
    <property type="component" value="Unassembled WGS sequence"/>
</dbReference>
<evidence type="ECO:0000256" key="4">
    <source>
        <dbReference type="SAM" id="MobiDB-lite"/>
    </source>
</evidence>
<evidence type="ECO:0000256" key="1">
    <source>
        <dbReference type="ARBA" id="ARBA00004123"/>
    </source>
</evidence>
<feature type="compositionally biased region" description="Acidic residues" evidence="4">
    <location>
        <begin position="1121"/>
        <end position="1130"/>
    </location>
</feature>
<dbReference type="EMBL" id="VYZN01000041">
    <property type="protein sequence ID" value="KAE9531361.1"/>
    <property type="molecule type" value="Genomic_DNA"/>
</dbReference>